<gene>
    <name evidence="1" type="ORF">DPMN_049619</name>
</gene>
<protein>
    <submittedName>
        <fullName evidence="1">Uncharacterized protein</fullName>
    </submittedName>
</protein>
<dbReference type="Proteomes" id="UP000828390">
    <property type="component" value="Unassembled WGS sequence"/>
</dbReference>
<evidence type="ECO:0000313" key="1">
    <source>
        <dbReference type="EMBL" id="KAH3723824.1"/>
    </source>
</evidence>
<reference evidence="1" key="1">
    <citation type="journal article" date="2019" name="bioRxiv">
        <title>The Genome of the Zebra Mussel, Dreissena polymorpha: A Resource for Invasive Species Research.</title>
        <authorList>
            <person name="McCartney M.A."/>
            <person name="Auch B."/>
            <person name="Kono T."/>
            <person name="Mallez S."/>
            <person name="Zhang Y."/>
            <person name="Obille A."/>
            <person name="Becker A."/>
            <person name="Abrahante J.E."/>
            <person name="Garbe J."/>
            <person name="Badalamenti J.P."/>
            <person name="Herman A."/>
            <person name="Mangelson H."/>
            <person name="Liachko I."/>
            <person name="Sullivan S."/>
            <person name="Sone E.D."/>
            <person name="Koren S."/>
            <person name="Silverstein K.A.T."/>
            <person name="Beckman K.B."/>
            <person name="Gohl D.M."/>
        </authorList>
    </citation>
    <scope>NUCLEOTIDE SEQUENCE</scope>
    <source>
        <strain evidence="1">Duluth1</strain>
        <tissue evidence="1">Whole animal</tissue>
    </source>
</reference>
<proteinExistence type="predicted"/>
<name>A0A9D4CFM9_DREPO</name>
<reference evidence="1" key="2">
    <citation type="submission" date="2020-11" db="EMBL/GenBank/DDBJ databases">
        <authorList>
            <person name="McCartney M.A."/>
            <person name="Auch B."/>
            <person name="Kono T."/>
            <person name="Mallez S."/>
            <person name="Becker A."/>
            <person name="Gohl D.M."/>
            <person name="Silverstein K.A.T."/>
            <person name="Koren S."/>
            <person name="Bechman K.B."/>
            <person name="Herman A."/>
            <person name="Abrahante J.E."/>
            <person name="Garbe J."/>
        </authorList>
    </citation>
    <scope>NUCLEOTIDE SEQUENCE</scope>
    <source>
        <strain evidence="1">Duluth1</strain>
        <tissue evidence="1">Whole animal</tissue>
    </source>
</reference>
<organism evidence="1 2">
    <name type="scientific">Dreissena polymorpha</name>
    <name type="common">Zebra mussel</name>
    <name type="synonym">Mytilus polymorpha</name>
    <dbReference type="NCBI Taxonomy" id="45954"/>
    <lineage>
        <taxon>Eukaryota</taxon>
        <taxon>Metazoa</taxon>
        <taxon>Spiralia</taxon>
        <taxon>Lophotrochozoa</taxon>
        <taxon>Mollusca</taxon>
        <taxon>Bivalvia</taxon>
        <taxon>Autobranchia</taxon>
        <taxon>Heteroconchia</taxon>
        <taxon>Euheterodonta</taxon>
        <taxon>Imparidentia</taxon>
        <taxon>Neoheterodontei</taxon>
        <taxon>Myida</taxon>
        <taxon>Dreissenoidea</taxon>
        <taxon>Dreissenidae</taxon>
        <taxon>Dreissena</taxon>
    </lineage>
</organism>
<dbReference type="AlphaFoldDB" id="A0A9D4CFM9"/>
<sequence>MGSDSVCRAPTDRAGYLRAVCTGEFNVNTAFAVHLQSGLGISEQSVQVSPL</sequence>
<keyword evidence="2" id="KW-1185">Reference proteome</keyword>
<accession>A0A9D4CFM9</accession>
<evidence type="ECO:0000313" key="2">
    <source>
        <dbReference type="Proteomes" id="UP000828390"/>
    </source>
</evidence>
<dbReference type="EMBL" id="JAIWYP010000012">
    <property type="protein sequence ID" value="KAH3723824.1"/>
    <property type="molecule type" value="Genomic_DNA"/>
</dbReference>
<comment type="caution">
    <text evidence="1">The sequence shown here is derived from an EMBL/GenBank/DDBJ whole genome shotgun (WGS) entry which is preliminary data.</text>
</comment>